<feature type="transmembrane region" description="Helical" evidence="1">
    <location>
        <begin position="107"/>
        <end position="128"/>
    </location>
</feature>
<gene>
    <name evidence="3" type="ORF">JX265_006360</name>
</gene>
<evidence type="ECO:0000313" key="4">
    <source>
        <dbReference type="Proteomes" id="UP000829685"/>
    </source>
</evidence>
<dbReference type="AlphaFoldDB" id="A0A9P9WMB7"/>
<name>A0A9P9WMB7_9PEZI</name>
<evidence type="ECO:0000256" key="2">
    <source>
        <dbReference type="SAM" id="SignalP"/>
    </source>
</evidence>
<feature type="signal peptide" evidence="2">
    <location>
        <begin position="1"/>
        <end position="16"/>
    </location>
</feature>
<keyword evidence="2" id="KW-0732">Signal</keyword>
<keyword evidence="4" id="KW-1185">Reference proteome</keyword>
<proteinExistence type="predicted"/>
<reference evidence="3" key="1">
    <citation type="submission" date="2021-03" db="EMBL/GenBank/DDBJ databases">
        <title>Revisited historic fungal species revealed as producer of novel bioactive compounds through whole genome sequencing and comparative genomics.</title>
        <authorList>
            <person name="Vignolle G.A."/>
            <person name="Hochenegger N."/>
            <person name="Mach R.L."/>
            <person name="Mach-Aigner A.R."/>
            <person name="Javad Rahimi M."/>
            <person name="Salim K.A."/>
            <person name="Chan C.M."/>
            <person name="Lim L.B.L."/>
            <person name="Cai F."/>
            <person name="Druzhinina I.S."/>
            <person name="U'Ren J.M."/>
            <person name="Derntl C."/>
        </authorList>
    </citation>
    <scope>NUCLEOTIDE SEQUENCE</scope>
    <source>
        <strain evidence="3">TUCIM 5799</strain>
    </source>
</reference>
<keyword evidence="1" id="KW-1133">Transmembrane helix</keyword>
<sequence length="390" mass="43263">MFTLGLAPLIAHILSGAPQPSYLTNSRPKWHDVLCHYNPASILWRYAAIADRRIRSPTWNSADMAVANAIFWTQNGWDGQESMLGRALPHASRLPDQPTVKLLSLEMLKTIIVFLQGVQAITSILGNFTSFGDYTTMDTVSGLFIPLGASGLARLWAAQWLTDDFAFIASDDVAKRPGPYSEKGYDLRVSVDSLVYDPDSMCLTPKATYRIWRSRIFRALYMVPVLSCFALDILFLSPWIGTFGRKGVFTVSSWLMGFYYMTILAPTTLILGIYFTRGPLRTTIIPCMSTVWYKAYCLFLTFFTVVLIAVAAIETRKTFCGKYTTLPPEFDHPCAIGQQRIIILDSTTNGPFGFAQGLEAGGLFEVANFTGTCLGIPDPASLWRNATIAS</sequence>
<feature type="transmembrane region" description="Helical" evidence="1">
    <location>
        <begin position="295"/>
        <end position="313"/>
    </location>
</feature>
<protein>
    <submittedName>
        <fullName evidence="3">Uncharacterized protein</fullName>
    </submittedName>
</protein>
<keyword evidence="1" id="KW-0812">Transmembrane</keyword>
<evidence type="ECO:0000256" key="1">
    <source>
        <dbReference type="SAM" id="Phobius"/>
    </source>
</evidence>
<keyword evidence="1" id="KW-0472">Membrane</keyword>
<feature type="transmembrane region" description="Helical" evidence="1">
    <location>
        <begin position="253"/>
        <end position="275"/>
    </location>
</feature>
<feature type="chain" id="PRO_5040198593" evidence="2">
    <location>
        <begin position="17"/>
        <end position="390"/>
    </location>
</feature>
<dbReference type="EMBL" id="JAFIMR010000014">
    <property type="protein sequence ID" value="KAI1870190.1"/>
    <property type="molecule type" value="Genomic_DNA"/>
</dbReference>
<comment type="caution">
    <text evidence="3">The sequence shown here is derived from an EMBL/GenBank/DDBJ whole genome shotgun (WGS) entry which is preliminary data.</text>
</comment>
<organism evidence="3 4">
    <name type="scientific">Neoarthrinium moseri</name>
    <dbReference type="NCBI Taxonomy" id="1658444"/>
    <lineage>
        <taxon>Eukaryota</taxon>
        <taxon>Fungi</taxon>
        <taxon>Dikarya</taxon>
        <taxon>Ascomycota</taxon>
        <taxon>Pezizomycotina</taxon>
        <taxon>Sordariomycetes</taxon>
        <taxon>Xylariomycetidae</taxon>
        <taxon>Amphisphaeriales</taxon>
        <taxon>Apiosporaceae</taxon>
        <taxon>Neoarthrinium</taxon>
    </lineage>
</organism>
<accession>A0A9P9WMB7</accession>
<dbReference type="Proteomes" id="UP000829685">
    <property type="component" value="Unassembled WGS sequence"/>
</dbReference>
<feature type="transmembrane region" description="Helical" evidence="1">
    <location>
        <begin position="219"/>
        <end position="241"/>
    </location>
</feature>
<evidence type="ECO:0000313" key="3">
    <source>
        <dbReference type="EMBL" id="KAI1870190.1"/>
    </source>
</evidence>